<organism evidence="2 3">
    <name type="scientific">Phialocephala subalpina</name>
    <dbReference type="NCBI Taxonomy" id="576137"/>
    <lineage>
        <taxon>Eukaryota</taxon>
        <taxon>Fungi</taxon>
        <taxon>Dikarya</taxon>
        <taxon>Ascomycota</taxon>
        <taxon>Pezizomycotina</taxon>
        <taxon>Leotiomycetes</taxon>
        <taxon>Helotiales</taxon>
        <taxon>Mollisiaceae</taxon>
        <taxon>Phialocephala</taxon>
        <taxon>Phialocephala fortinii species complex</taxon>
    </lineage>
</organism>
<evidence type="ECO:0000256" key="1">
    <source>
        <dbReference type="SAM" id="Phobius"/>
    </source>
</evidence>
<reference evidence="2 3" key="1">
    <citation type="submission" date="2016-03" db="EMBL/GenBank/DDBJ databases">
        <authorList>
            <person name="Ploux O."/>
        </authorList>
    </citation>
    <scope>NUCLEOTIDE SEQUENCE [LARGE SCALE GENOMIC DNA]</scope>
    <source>
        <strain evidence="2 3">UAMH 11012</strain>
    </source>
</reference>
<dbReference type="AlphaFoldDB" id="A0A1L7WFM1"/>
<dbReference type="OrthoDB" id="10659627at2759"/>
<evidence type="ECO:0000313" key="2">
    <source>
        <dbReference type="EMBL" id="CZR51570.1"/>
    </source>
</evidence>
<evidence type="ECO:0000313" key="3">
    <source>
        <dbReference type="Proteomes" id="UP000184330"/>
    </source>
</evidence>
<protein>
    <submittedName>
        <fullName evidence="2">Uncharacterized protein</fullName>
    </submittedName>
</protein>
<dbReference type="EMBL" id="FJOG01000002">
    <property type="protein sequence ID" value="CZR51570.1"/>
    <property type="molecule type" value="Genomic_DNA"/>
</dbReference>
<sequence length="150" mass="16818">MSENSTPLDNDPPSIVREQIAQILIAHHGVDSDEAHQITSKWRVDANNIIADSSSRAVLGVVIFGWSREAAIYPSFFTAAALLFMLLFRMVLRGRGKLVFSDIVIRKHRSRLGQWTYSLTPWQQNVCPACALILTRRMSTAINSLDYCLG</sequence>
<keyword evidence="1" id="KW-0472">Membrane</keyword>
<gene>
    <name evidence="2" type="ORF">PAC_01447</name>
</gene>
<feature type="transmembrane region" description="Helical" evidence="1">
    <location>
        <begin position="71"/>
        <end position="92"/>
    </location>
</feature>
<dbReference type="Proteomes" id="UP000184330">
    <property type="component" value="Unassembled WGS sequence"/>
</dbReference>
<keyword evidence="1" id="KW-1133">Transmembrane helix</keyword>
<name>A0A1L7WFM1_9HELO</name>
<keyword evidence="1" id="KW-0812">Transmembrane</keyword>
<accession>A0A1L7WFM1</accession>
<keyword evidence="3" id="KW-1185">Reference proteome</keyword>
<proteinExistence type="predicted"/>